<dbReference type="Gene3D" id="3.40.50.10190">
    <property type="entry name" value="BRCT domain"/>
    <property type="match status" value="2"/>
</dbReference>
<evidence type="ECO:0000313" key="1">
    <source>
        <dbReference type="EMBL" id="KIO29672.1"/>
    </source>
</evidence>
<dbReference type="STRING" id="1051891.A0A0C3M7K0"/>
<dbReference type="EMBL" id="KN822980">
    <property type="protein sequence ID" value="KIO29672.1"/>
    <property type="molecule type" value="Genomic_DNA"/>
</dbReference>
<dbReference type="CDD" id="cd17724">
    <property type="entry name" value="BRCT_p53bp1_rpt2"/>
    <property type="match status" value="1"/>
</dbReference>
<accession>A0A0C3M7K0</accession>
<organism evidence="1 2">
    <name type="scientific">Tulasnella calospora MUT 4182</name>
    <dbReference type="NCBI Taxonomy" id="1051891"/>
    <lineage>
        <taxon>Eukaryota</taxon>
        <taxon>Fungi</taxon>
        <taxon>Dikarya</taxon>
        <taxon>Basidiomycota</taxon>
        <taxon>Agaricomycotina</taxon>
        <taxon>Agaricomycetes</taxon>
        <taxon>Cantharellales</taxon>
        <taxon>Tulasnellaceae</taxon>
        <taxon>Tulasnella</taxon>
    </lineage>
</organism>
<reference evidence="2" key="2">
    <citation type="submission" date="2015-01" db="EMBL/GenBank/DDBJ databases">
        <title>Evolutionary Origins and Diversification of the Mycorrhizal Mutualists.</title>
        <authorList>
            <consortium name="DOE Joint Genome Institute"/>
            <consortium name="Mycorrhizal Genomics Consortium"/>
            <person name="Kohler A."/>
            <person name="Kuo A."/>
            <person name="Nagy L.G."/>
            <person name="Floudas D."/>
            <person name="Copeland A."/>
            <person name="Barry K.W."/>
            <person name="Cichocki N."/>
            <person name="Veneault-Fourrey C."/>
            <person name="LaButti K."/>
            <person name="Lindquist E.A."/>
            <person name="Lipzen A."/>
            <person name="Lundell T."/>
            <person name="Morin E."/>
            <person name="Murat C."/>
            <person name="Riley R."/>
            <person name="Ohm R."/>
            <person name="Sun H."/>
            <person name="Tunlid A."/>
            <person name="Henrissat B."/>
            <person name="Grigoriev I.V."/>
            <person name="Hibbett D.S."/>
            <person name="Martin F."/>
        </authorList>
    </citation>
    <scope>NUCLEOTIDE SEQUENCE [LARGE SCALE GENOMIC DNA]</scope>
    <source>
        <strain evidence="2">MUT 4182</strain>
    </source>
</reference>
<evidence type="ECO:0008006" key="3">
    <source>
        <dbReference type="Google" id="ProtNLM"/>
    </source>
</evidence>
<dbReference type="OrthoDB" id="129353at2759"/>
<dbReference type="PANTHER" id="PTHR15321">
    <property type="entry name" value="TUMOR SUPPRESSOR P53-BINDING PROTEIN 1"/>
    <property type="match status" value="1"/>
</dbReference>
<dbReference type="GO" id="GO:0045944">
    <property type="term" value="P:positive regulation of transcription by RNA polymerase II"/>
    <property type="evidence" value="ECO:0007669"/>
    <property type="project" value="TreeGrafter"/>
</dbReference>
<reference evidence="1 2" key="1">
    <citation type="submission" date="2014-04" db="EMBL/GenBank/DDBJ databases">
        <authorList>
            <consortium name="DOE Joint Genome Institute"/>
            <person name="Kuo A."/>
            <person name="Girlanda M."/>
            <person name="Perotto S."/>
            <person name="Kohler A."/>
            <person name="Nagy L.G."/>
            <person name="Floudas D."/>
            <person name="Copeland A."/>
            <person name="Barry K.W."/>
            <person name="Cichocki N."/>
            <person name="Veneault-Fourrey C."/>
            <person name="LaButti K."/>
            <person name="Lindquist E.A."/>
            <person name="Lipzen A."/>
            <person name="Lundell T."/>
            <person name="Morin E."/>
            <person name="Murat C."/>
            <person name="Sun H."/>
            <person name="Tunlid A."/>
            <person name="Henrissat B."/>
            <person name="Grigoriev I.V."/>
            <person name="Hibbett D.S."/>
            <person name="Martin F."/>
            <person name="Nordberg H.P."/>
            <person name="Cantor M.N."/>
            <person name="Hua S.X."/>
        </authorList>
    </citation>
    <scope>NUCLEOTIDE SEQUENCE [LARGE SCALE GENOMIC DNA]</scope>
    <source>
        <strain evidence="1 2">MUT 4182</strain>
    </source>
</reference>
<dbReference type="AlphaFoldDB" id="A0A0C3M7K0"/>
<dbReference type="GO" id="GO:0000077">
    <property type="term" value="P:DNA damage checkpoint signaling"/>
    <property type="evidence" value="ECO:0007669"/>
    <property type="project" value="TreeGrafter"/>
</dbReference>
<gene>
    <name evidence="1" type="ORF">M407DRAFT_242538</name>
</gene>
<sequence>MALALGVPCVSTQWITDCLAGIEYTWPQYLLTAGHSDHLSAEVSQLYDSAWSSDLQLLHNPFRSRVIRRPWHELKVLCILLSPRGRGSDPNVLSRYVQMMCALGAASVELVADHKKASRQLSTYDHIVVNDEKVASFKKDAAGHALPPIGTISWFKQCLIGGHLLPLNT</sequence>
<protein>
    <recommendedName>
        <fullName evidence="3">BRCT domain-containing protein</fullName>
    </recommendedName>
</protein>
<dbReference type="InterPro" id="IPR047250">
    <property type="entry name" value="BRCT_p53bp1-like_rpt2"/>
</dbReference>
<dbReference type="InterPro" id="IPR036420">
    <property type="entry name" value="BRCT_dom_sf"/>
</dbReference>
<dbReference type="GO" id="GO:0042393">
    <property type="term" value="F:histone binding"/>
    <property type="evidence" value="ECO:0007669"/>
    <property type="project" value="TreeGrafter"/>
</dbReference>
<dbReference type="Proteomes" id="UP000054248">
    <property type="component" value="Unassembled WGS sequence"/>
</dbReference>
<name>A0A0C3M7K0_9AGAM</name>
<dbReference type="InterPro" id="IPR047252">
    <property type="entry name" value="TP53BP1-like"/>
</dbReference>
<dbReference type="PANTHER" id="PTHR15321:SF3">
    <property type="entry name" value="TP53-BINDING PROTEIN 1"/>
    <property type="match status" value="1"/>
</dbReference>
<proteinExistence type="predicted"/>
<evidence type="ECO:0000313" key="2">
    <source>
        <dbReference type="Proteomes" id="UP000054248"/>
    </source>
</evidence>
<keyword evidence="2" id="KW-1185">Reference proteome</keyword>
<dbReference type="HOGENOM" id="CLU_1579657_0_0_1"/>
<dbReference type="SUPFAM" id="SSF52113">
    <property type="entry name" value="BRCT domain"/>
    <property type="match status" value="1"/>
</dbReference>
<dbReference type="GO" id="GO:0005634">
    <property type="term" value="C:nucleus"/>
    <property type="evidence" value="ECO:0007669"/>
    <property type="project" value="TreeGrafter"/>
</dbReference>